<dbReference type="AlphaFoldDB" id="A0A220U0S5"/>
<evidence type="ECO:0008006" key="3">
    <source>
        <dbReference type="Google" id="ProtNLM"/>
    </source>
</evidence>
<keyword evidence="2" id="KW-1185">Reference proteome</keyword>
<evidence type="ECO:0000313" key="2">
    <source>
        <dbReference type="Proteomes" id="UP000198312"/>
    </source>
</evidence>
<dbReference type="Pfam" id="PF10955">
    <property type="entry name" value="Fin"/>
    <property type="match status" value="1"/>
</dbReference>
<dbReference type="InterPro" id="IPR020115">
    <property type="entry name" value="Fin"/>
</dbReference>
<dbReference type="GO" id="GO:0010468">
    <property type="term" value="P:regulation of gene expression"/>
    <property type="evidence" value="ECO:0007669"/>
    <property type="project" value="InterPro"/>
</dbReference>
<dbReference type="RefSeq" id="WP_089060969.1">
    <property type="nucleotide sequence ID" value="NZ_CP022315.1"/>
</dbReference>
<organism evidence="1 2">
    <name type="scientific">Virgibacillus phasianinus</name>
    <dbReference type="NCBI Taxonomy" id="2017483"/>
    <lineage>
        <taxon>Bacteria</taxon>
        <taxon>Bacillati</taxon>
        <taxon>Bacillota</taxon>
        <taxon>Bacilli</taxon>
        <taxon>Bacillales</taxon>
        <taxon>Bacillaceae</taxon>
        <taxon>Virgibacillus</taxon>
    </lineage>
</organism>
<reference evidence="1 2" key="1">
    <citation type="submission" date="2017-07" db="EMBL/GenBank/DDBJ databases">
        <title>Virgibacillus sp. LM2416.</title>
        <authorList>
            <person name="Tak E.J."/>
            <person name="Bae J.-W."/>
        </authorList>
    </citation>
    <scope>NUCLEOTIDE SEQUENCE [LARGE SCALE GENOMIC DNA]</scope>
    <source>
        <strain evidence="1 2">LM2416</strain>
    </source>
</reference>
<gene>
    <name evidence="1" type="ORF">CFK37_05830</name>
</gene>
<dbReference type="OrthoDB" id="2084556at2"/>
<sequence>MSIVYTCRHCGNEVGKIDQSVIDSATLGLDKLTTEDIKEMVQYKDNGDVQIKTICENCEAALGQNPHYHELDFFIQ</sequence>
<name>A0A220U0S5_9BACI</name>
<dbReference type="EMBL" id="CP022315">
    <property type="protein sequence ID" value="ASK61708.1"/>
    <property type="molecule type" value="Genomic_DNA"/>
</dbReference>
<dbReference type="KEGG" id="vil:CFK37_05830"/>
<proteinExistence type="predicted"/>
<evidence type="ECO:0000313" key="1">
    <source>
        <dbReference type="EMBL" id="ASK61708.1"/>
    </source>
</evidence>
<dbReference type="Proteomes" id="UP000198312">
    <property type="component" value="Chromosome"/>
</dbReference>
<protein>
    <recommendedName>
        <fullName evidence="3">Peptide ABC transporter permease</fullName>
    </recommendedName>
</protein>
<accession>A0A220U0S5</accession>